<sequence length="986" mass="97786">MGTIPRRGSAALLALLVAALVVLVDTHPARALPPGFVPGAVTYVRAEAGSGPVIVRVGPDGARTTIDEGLGIPELMALGDDGTLYVLYSTSLGDMRLYAHRADGSYPEIPVPAMSAPASMAVDSADAVYIADQNGGVVKIPAGGPPGVAPFTGLLTPDALAMGGDDTVYLYDSNFGHGQEGGVVSLSPNSTQRTVFSGSLDNGVRMVADLQENLYLALTNRDKVIKIAPDGTPTDLLTGHYDLGGIGRTADGELYVALYGTGRVARVTSGGLPETVIDGLPGVTAMVVRTIPTPPTTVTATPGDGQAEVSWSGATGNGFRPIDFYQVTASPGGRTCTTTSATACTVTGLSNNTAYTFSVIASNTGNDVGGSKPSVASMVVTPVALTVPPAPTGMTAAPADSAAVVSFTPAGNVGSAILRWEISTDGGANWSTLATRAGVGPALDADVPGLVNGTLYTLRVRAVNAVGDGLEATANVTPADVPGPPGSLSAEPADRSAVLTFQEPVDGGATISSYETSIDGGGSWQPFTDSAATGGRTGTVGGLTNGTQALVLLRARNSVGPGPHSDALVTPATTPGAPTAVLTRPGDGRIDIEFEPPTGDGGNTITGYEASTDDGVNWAVLATSPVGQGSTLGGSVGNLANDTTYQVRVRAVNARGGGAASAAVPTLPVPSSPSPSSPSPSSPSPSSPSPSTSPSSPLPSPTPGVPPPWISPTPSQSPSPSESPTPSPSASPSASPAPSVPDSPSPPPTTAVPGPSVPTVPTGVRALAGTSSFTVSWSAPASNGVAVTGYRVAAAPGPATCVTTGATSCVLGGVAGQSYTASVVALSAGGSSASSDPSSSVVPTAPATAGTPPRTDLSLDTDRGPISTTTPGQEVVMIGNGFAAHSTVTITFYSRPTELARIVTDEDGSFRHAVTVPHGLTPGQHAFVATGVDRTGAVRAMRLDVTLRPSPGTLPVTGTAALWLLVGGLAATTAGAALLAATRKIV</sequence>
<dbReference type="Proteomes" id="UP001523216">
    <property type="component" value="Unassembled WGS sequence"/>
</dbReference>
<feature type="transmembrane region" description="Helical" evidence="5">
    <location>
        <begin position="960"/>
        <end position="981"/>
    </location>
</feature>
<keyword evidence="5" id="KW-1133">Transmembrane helix</keyword>
<evidence type="ECO:0000259" key="6">
    <source>
        <dbReference type="PROSITE" id="PS50853"/>
    </source>
</evidence>
<dbReference type="InterPro" id="IPR003961">
    <property type="entry name" value="FN3_dom"/>
</dbReference>
<feature type="domain" description="Fibronectin type-III" evidence="6">
    <location>
        <begin position="578"/>
        <end position="672"/>
    </location>
</feature>
<evidence type="ECO:0000313" key="7">
    <source>
        <dbReference type="EMBL" id="MCM4084796.1"/>
    </source>
</evidence>
<dbReference type="InterPro" id="IPR013783">
    <property type="entry name" value="Ig-like_fold"/>
</dbReference>
<dbReference type="SMART" id="SM00060">
    <property type="entry name" value="FN3"/>
    <property type="match status" value="5"/>
</dbReference>
<keyword evidence="3" id="KW-0119">Carbohydrate metabolism</keyword>
<dbReference type="InterPro" id="IPR036116">
    <property type="entry name" value="FN3_sf"/>
</dbReference>
<feature type="region of interest" description="Disordered" evidence="4">
    <location>
        <begin position="566"/>
        <end position="587"/>
    </location>
</feature>
<dbReference type="RefSeq" id="WP_251804535.1">
    <property type="nucleotide sequence ID" value="NZ_JAMQOL010000084.1"/>
</dbReference>
<comment type="caution">
    <text evidence="7">The sequence shown here is derived from an EMBL/GenBank/DDBJ whole genome shotgun (WGS) entry which is preliminary data.</text>
</comment>
<evidence type="ECO:0000256" key="4">
    <source>
        <dbReference type="SAM" id="MobiDB-lite"/>
    </source>
</evidence>
<evidence type="ECO:0000256" key="5">
    <source>
        <dbReference type="SAM" id="Phobius"/>
    </source>
</evidence>
<dbReference type="Gene3D" id="2.60.40.10">
    <property type="entry name" value="Immunoglobulins"/>
    <property type="match status" value="5"/>
</dbReference>
<evidence type="ECO:0000313" key="8">
    <source>
        <dbReference type="Proteomes" id="UP001523216"/>
    </source>
</evidence>
<keyword evidence="5" id="KW-0472">Membrane</keyword>
<dbReference type="PANTHER" id="PTHR13817:SF73">
    <property type="entry name" value="FIBRONECTIN TYPE-III DOMAIN-CONTAINING PROTEIN"/>
    <property type="match status" value="1"/>
</dbReference>
<reference evidence="7 8" key="1">
    <citation type="submission" date="2022-06" db="EMBL/GenBank/DDBJ databases">
        <title>Actinoplanes abujensis sp. nov., isolated from Nigerian arid soil.</title>
        <authorList>
            <person name="Ding P."/>
        </authorList>
    </citation>
    <scope>NUCLEOTIDE SEQUENCE [LARGE SCALE GENOMIC DNA]</scope>
    <source>
        <strain evidence="8">TRM88002</strain>
    </source>
</reference>
<keyword evidence="3" id="KW-0624">Polysaccharide degradation</keyword>
<feature type="compositionally biased region" description="Low complexity" evidence="4">
    <location>
        <begin position="828"/>
        <end position="855"/>
    </location>
</feature>
<feature type="compositionally biased region" description="Pro residues" evidence="4">
    <location>
        <begin position="696"/>
        <end position="729"/>
    </location>
</feature>
<evidence type="ECO:0000256" key="1">
    <source>
        <dbReference type="ARBA" id="ARBA00022737"/>
    </source>
</evidence>
<keyword evidence="5" id="KW-0812">Transmembrane</keyword>
<feature type="domain" description="Fibronectin type-III" evidence="6">
    <location>
        <begin position="291"/>
        <end position="384"/>
    </location>
</feature>
<keyword evidence="2" id="KW-0378">Hydrolase</keyword>
<keyword evidence="2" id="KW-0326">Glycosidase</keyword>
<dbReference type="PROSITE" id="PS50853">
    <property type="entry name" value="FN3"/>
    <property type="match status" value="5"/>
</dbReference>
<dbReference type="Gene3D" id="2.120.10.30">
    <property type="entry name" value="TolB, C-terminal domain"/>
    <property type="match status" value="1"/>
</dbReference>
<keyword evidence="1" id="KW-0677">Repeat</keyword>
<organism evidence="7 8">
    <name type="scientific">Paractinoplanes hotanensis</name>
    <dbReference type="NCBI Taxonomy" id="2906497"/>
    <lineage>
        <taxon>Bacteria</taxon>
        <taxon>Bacillati</taxon>
        <taxon>Actinomycetota</taxon>
        <taxon>Actinomycetes</taxon>
        <taxon>Micromonosporales</taxon>
        <taxon>Micromonosporaceae</taxon>
        <taxon>Paractinoplanes</taxon>
    </lineage>
</organism>
<dbReference type="EMBL" id="JAMQOL010000084">
    <property type="protein sequence ID" value="MCM4084796.1"/>
    <property type="molecule type" value="Genomic_DNA"/>
</dbReference>
<feature type="domain" description="Fibronectin type-III" evidence="6">
    <location>
        <begin position="481"/>
        <end position="577"/>
    </location>
</feature>
<feature type="compositionally biased region" description="Pro residues" evidence="4">
    <location>
        <begin position="738"/>
        <end position="758"/>
    </location>
</feature>
<dbReference type="InterPro" id="IPR011042">
    <property type="entry name" value="6-blade_b-propeller_TolB-like"/>
</dbReference>
<dbReference type="SUPFAM" id="SSF49265">
    <property type="entry name" value="Fibronectin type III"/>
    <property type="match status" value="4"/>
</dbReference>
<dbReference type="SUPFAM" id="SSF63829">
    <property type="entry name" value="Calcium-dependent phosphotriesterase"/>
    <property type="match status" value="1"/>
</dbReference>
<feature type="domain" description="Fibronectin type-III" evidence="6">
    <location>
        <begin position="388"/>
        <end position="480"/>
    </location>
</feature>
<name>A0ABT0YFG7_9ACTN</name>
<keyword evidence="8" id="KW-1185">Reference proteome</keyword>
<feature type="compositionally biased region" description="Pro residues" evidence="4">
    <location>
        <begin position="667"/>
        <end position="688"/>
    </location>
</feature>
<proteinExistence type="predicted"/>
<dbReference type="InterPro" id="IPR050964">
    <property type="entry name" value="Striated_Muscle_Regulatory"/>
</dbReference>
<evidence type="ECO:0000256" key="3">
    <source>
        <dbReference type="ARBA" id="ARBA00023326"/>
    </source>
</evidence>
<feature type="region of interest" description="Disordered" evidence="4">
    <location>
        <begin position="660"/>
        <end position="758"/>
    </location>
</feature>
<feature type="region of interest" description="Disordered" evidence="4">
    <location>
        <begin position="828"/>
        <end position="871"/>
    </location>
</feature>
<gene>
    <name evidence="7" type="ORF">LXN57_45445</name>
</gene>
<accession>A0ABT0YFG7</accession>
<feature type="compositionally biased region" description="Low complexity" evidence="4">
    <location>
        <begin position="567"/>
        <end position="583"/>
    </location>
</feature>
<dbReference type="CDD" id="cd00063">
    <property type="entry name" value="FN3"/>
    <property type="match status" value="3"/>
</dbReference>
<dbReference type="Pfam" id="PF00041">
    <property type="entry name" value="fn3"/>
    <property type="match status" value="4"/>
</dbReference>
<feature type="domain" description="Fibronectin type-III" evidence="6">
    <location>
        <begin position="757"/>
        <end position="847"/>
    </location>
</feature>
<protein>
    <submittedName>
        <fullName evidence="7">Fibronectin type III domain-containing protein</fullName>
    </submittedName>
</protein>
<dbReference type="PANTHER" id="PTHR13817">
    <property type="entry name" value="TITIN"/>
    <property type="match status" value="1"/>
</dbReference>
<evidence type="ECO:0000256" key="2">
    <source>
        <dbReference type="ARBA" id="ARBA00023295"/>
    </source>
</evidence>